<dbReference type="Proteomes" id="UP000694864">
    <property type="component" value="Chromosome 4"/>
</dbReference>
<dbReference type="GeneID" id="104783464"/>
<reference evidence="2" key="2">
    <citation type="submission" date="2025-08" db="UniProtKB">
        <authorList>
            <consortium name="RefSeq"/>
        </authorList>
    </citation>
    <scope>IDENTIFICATION</scope>
    <source>
        <tissue evidence="2">Leaf</tissue>
    </source>
</reference>
<gene>
    <name evidence="2" type="primary">LOC104783464</name>
</gene>
<dbReference type="InterPro" id="IPR025886">
    <property type="entry name" value="PP2-like"/>
</dbReference>
<dbReference type="PANTHER" id="PTHR32278">
    <property type="entry name" value="F-BOX DOMAIN-CONTAINING PROTEIN"/>
    <property type="match status" value="1"/>
</dbReference>
<sequence length="263" mass="30185">MEKDHVVEGRGEILYKSSPFEALPEECISHIYSLTSPRDACVAVSLSKLFGPAVDSDSVWEKFLLPGHQSLIPKSRIFSSKKELYFVLCNNLVYIQDGGKSVCLDKESGKTCVMLSAKQLEITFDSHYFWQWISIPESRFDQVPELLVEVPFKISGVMSTQTLSPKTCYSAYIVYKTRDRFHGLKHIGVGFIGQGTRVTKRWERKNLTKLEEREDGWMETELGEFFTEFDCEEIVLSIIEIDYAYWKRGLIIQGIDIRPTKSP</sequence>
<reference evidence="1" key="1">
    <citation type="journal article" date="2014" name="Nat. Commun.">
        <title>The emerging biofuel crop Camelina sativa retains a highly undifferentiated hexaploid genome structure.</title>
        <authorList>
            <person name="Kagale S."/>
            <person name="Koh C."/>
            <person name="Nixon J."/>
            <person name="Bollina V."/>
            <person name="Clarke W.E."/>
            <person name="Tuteja R."/>
            <person name="Spillane C."/>
            <person name="Robinson S.J."/>
            <person name="Links M.G."/>
            <person name="Clarke C."/>
            <person name="Higgins E.E."/>
            <person name="Huebert T."/>
            <person name="Sharpe A.G."/>
            <person name="Parkin I.A."/>
        </authorList>
    </citation>
    <scope>NUCLEOTIDE SEQUENCE [LARGE SCALE GENOMIC DNA]</scope>
    <source>
        <strain evidence="1">cv. DH55</strain>
    </source>
</reference>
<dbReference type="SUPFAM" id="SSF81383">
    <property type="entry name" value="F-box domain"/>
    <property type="match status" value="1"/>
</dbReference>
<organism evidence="1 2">
    <name type="scientific">Camelina sativa</name>
    <name type="common">False flax</name>
    <name type="synonym">Myagrum sativum</name>
    <dbReference type="NCBI Taxonomy" id="90675"/>
    <lineage>
        <taxon>Eukaryota</taxon>
        <taxon>Viridiplantae</taxon>
        <taxon>Streptophyta</taxon>
        <taxon>Embryophyta</taxon>
        <taxon>Tracheophyta</taxon>
        <taxon>Spermatophyta</taxon>
        <taxon>Magnoliopsida</taxon>
        <taxon>eudicotyledons</taxon>
        <taxon>Gunneridae</taxon>
        <taxon>Pentapetalae</taxon>
        <taxon>rosids</taxon>
        <taxon>malvids</taxon>
        <taxon>Brassicales</taxon>
        <taxon>Brassicaceae</taxon>
        <taxon>Camelineae</taxon>
        <taxon>Camelina</taxon>
    </lineage>
</organism>
<dbReference type="Pfam" id="PF14299">
    <property type="entry name" value="PP2"/>
    <property type="match status" value="1"/>
</dbReference>
<evidence type="ECO:0000313" key="1">
    <source>
        <dbReference type="Proteomes" id="UP000694864"/>
    </source>
</evidence>
<dbReference type="RefSeq" id="XP_019099575.1">
    <property type="nucleotide sequence ID" value="XM_019244030.1"/>
</dbReference>
<accession>A0ABM1RKN7</accession>
<dbReference type="CDD" id="cd22162">
    <property type="entry name" value="F-box_AtSKIP3-like"/>
    <property type="match status" value="1"/>
</dbReference>
<dbReference type="PANTHER" id="PTHR32278:SF57">
    <property type="entry name" value="F-BOX PROTEIN PP2-B2-RELATED"/>
    <property type="match status" value="1"/>
</dbReference>
<evidence type="ECO:0000313" key="2">
    <source>
        <dbReference type="RefSeq" id="XP_019099575.1"/>
    </source>
</evidence>
<keyword evidence="1" id="KW-1185">Reference proteome</keyword>
<proteinExistence type="predicted"/>
<dbReference type="InterPro" id="IPR036047">
    <property type="entry name" value="F-box-like_dom_sf"/>
</dbReference>
<protein>
    <submittedName>
        <fullName evidence="2">F-box protein At2g02240-like</fullName>
    </submittedName>
</protein>
<name>A0ABM1RKN7_CAMSA</name>